<reference evidence="1" key="1">
    <citation type="submission" date="2018-03" db="EMBL/GenBank/DDBJ databases">
        <authorList>
            <person name="Guldener U."/>
        </authorList>
    </citation>
    <scope>NUCLEOTIDE SEQUENCE</scope>
</reference>
<evidence type="ECO:0000313" key="1">
    <source>
        <dbReference type="EMBL" id="SPJ74383.1"/>
    </source>
</evidence>
<comment type="caution">
    <text evidence="1">The sequence shown here is derived from an EMBL/GenBank/DDBJ whole genome shotgun (WGS) entry which is preliminary data.</text>
</comment>
<protein>
    <submittedName>
        <fullName evidence="1">Uncharacterized protein</fullName>
    </submittedName>
</protein>
<evidence type="ECO:0000313" key="2">
    <source>
        <dbReference type="Proteomes" id="UP001187734"/>
    </source>
</evidence>
<keyword evidence="2" id="KW-1185">Reference proteome</keyword>
<accession>A0AAE8SFU4</accession>
<sequence length="90" mass="9978">MSRIWAQAQTIRVERIYDKQTIVTLKTLLGHSAIHPSICRPSLPNPSDQLHQSSSWIFLQYSPLHVSGACSEAIDTAVVLRPQDGIGPED</sequence>
<dbReference type="AlphaFoldDB" id="A0AAE8SFU4"/>
<name>A0AAE8SFU4_9HYPO</name>
<proteinExistence type="predicted"/>
<gene>
    <name evidence="1" type="ORF">FTOL_04114</name>
</gene>
<dbReference type="EMBL" id="ONZP01000119">
    <property type="protein sequence ID" value="SPJ74383.1"/>
    <property type="molecule type" value="Genomic_DNA"/>
</dbReference>
<organism evidence="1 2">
    <name type="scientific">Fusarium torulosum</name>
    <dbReference type="NCBI Taxonomy" id="33205"/>
    <lineage>
        <taxon>Eukaryota</taxon>
        <taxon>Fungi</taxon>
        <taxon>Dikarya</taxon>
        <taxon>Ascomycota</taxon>
        <taxon>Pezizomycotina</taxon>
        <taxon>Sordariomycetes</taxon>
        <taxon>Hypocreomycetidae</taxon>
        <taxon>Hypocreales</taxon>
        <taxon>Nectriaceae</taxon>
        <taxon>Fusarium</taxon>
    </lineage>
</organism>
<dbReference type="Proteomes" id="UP001187734">
    <property type="component" value="Unassembled WGS sequence"/>
</dbReference>